<evidence type="ECO:0000313" key="4">
    <source>
        <dbReference type="EMBL" id="AXR06369.1"/>
    </source>
</evidence>
<feature type="domain" description="Conserved virulence factor B first S1" evidence="2">
    <location>
        <begin position="4"/>
        <end position="63"/>
    </location>
</feature>
<name>A0A346NLG2_9ALTE</name>
<dbReference type="Gene3D" id="1.10.10.10">
    <property type="entry name" value="Winged helix-like DNA-binding domain superfamily/Winged helix DNA-binding domain"/>
    <property type="match status" value="1"/>
</dbReference>
<dbReference type="EMBL" id="CP031769">
    <property type="protein sequence ID" value="AXR06369.1"/>
    <property type="molecule type" value="Genomic_DNA"/>
</dbReference>
<dbReference type="Pfam" id="PF17783">
    <property type="entry name" value="WHD_CvfB"/>
    <property type="match status" value="1"/>
</dbReference>
<evidence type="ECO:0000313" key="5">
    <source>
        <dbReference type="Proteomes" id="UP000262073"/>
    </source>
</evidence>
<proteinExistence type="inferred from homology"/>
<dbReference type="InterPro" id="IPR036388">
    <property type="entry name" value="WH-like_DNA-bd_sf"/>
</dbReference>
<sequence length="280" mass="30699">MIQVGQINELVVTSEFPFGFQLSVQEGVEEIVTLLKADAPPNTAIGQQLSVFVLPDETGTLVAKAATPAILVGQTKVLKAVNVTHFGAFFNWGLDKDLLVPSQYQENEINPGMYYVVHAFFDAKTQRVLGATRLHYFLQEHNDTLAPAEQVNAVVYAKTELGFKVVVNDTYTGVIFHSDAFKPLKIGEAVTGVVKEIRPDGKLDIALQRTDKAGRLSLADAIIEDLQAHGGISTLTDKSPPDEIYSRFQVSKAAYKKALGALYKQRKVIIDKQAVRLADK</sequence>
<evidence type="ECO:0000259" key="3">
    <source>
        <dbReference type="Pfam" id="PF17783"/>
    </source>
</evidence>
<reference evidence="4 5" key="1">
    <citation type="submission" date="2018-08" db="EMBL/GenBank/DDBJ databases">
        <title>Salinimonas sediminis sp. nov., a piezophilic bacterium isolated from a deep-sea sediment sample from the New Britain Trench.</title>
        <authorList>
            <person name="Cao J."/>
        </authorList>
    </citation>
    <scope>NUCLEOTIDE SEQUENCE [LARGE SCALE GENOMIC DNA]</scope>
    <source>
        <strain evidence="4 5">N102</strain>
    </source>
</reference>
<organism evidence="4 5">
    <name type="scientific">Salinimonas sediminis</name>
    <dbReference type="NCBI Taxonomy" id="2303538"/>
    <lineage>
        <taxon>Bacteria</taxon>
        <taxon>Pseudomonadati</taxon>
        <taxon>Pseudomonadota</taxon>
        <taxon>Gammaproteobacteria</taxon>
        <taxon>Alteromonadales</taxon>
        <taxon>Alteromonadaceae</taxon>
        <taxon>Alteromonas/Salinimonas group</taxon>
        <taxon>Salinimonas</taxon>
    </lineage>
</organism>
<dbReference type="Proteomes" id="UP000262073">
    <property type="component" value="Chromosome"/>
</dbReference>
<evidence type="ECO:0000256" key="1">
    <source>
        <dbReference type="PIRNR" id="PIRNR012524"/>
    </source>
</evidence>
<gene>
    <name evidence="4" type="ORF">D0Y50_08320</name>
</gene>
<keyword evidence="5" id="KW-1185">Reference proteome</keyword>
<dbReference type="PIRSF" id="PIRSF012524">
    <property type="entry name" value="YitL_S1"/>
    <property type="match status" value="1"/>
</dbReference>
<evidence type="ECO:0008006" key="6">
    <source>
        <dbReference type="Google" id="ProtNLM"/>
    </source>
</evidence>
<dbReference type="Pfam" id="PF13509">
    <property type="entry name" value="S1_2"/>
    <property type="match status" value="1"/>
</dbReference>
<dbReference type="AlphaFoldDB" id="A0A346NLG2"/>
<dbReference type="Gene3D" id="2.40.50.140">
    <property type="entry name" value="Nucleic acid-binding proteins"/>
    <property type="match status" value="2"/>
</dbReference>
<dbReference type="InterPro" id="IPR040764">
    <property type="entry name" value="CvfB_WH"/>
</dbReference>
<dbReference type="InterPro" id="IPR014464">
    <property type="entry name" value="CvfB_fam"/>
</dbReference>
<accession>A0A346NLG2</accession>
<dbReference type="KEGG" id="salm:D0Y50_08320"/>
<protein>
    <recommendedName>
        <fullName evidence="6">GntR family transcriptional regulator</fullName>
    </recommendedName>
</protein>
<comment type="similarity">
    <text evidence="1">Belongs to the CvfB family.</text>
</comment>
<dbReference type="PANTHER" id="PTHR37296">
    <property type="entry name" value="CONSERVED VIRULENCE FACTOR B"/>
    <property type="match status" value="1"/>
</dbReference>
<evidence type="ECO:0000259" key="2">
    <source>
        <dbReference type="Pfam" id="PF13509"/>
    </source>
</evidence>
<feature type="domain" description="Conserved virulence factor B-like winged helix" evidence="3">
    <location>
        <begin position="221"/>
        <end position="277"/>
    </location>
</feature>
<dbReference type="OrthoDB" id="9801597at2"/>
<dbReference type="RefSeq" id="WP_117316416.1">
    <property type="nucleotide sequence ID" value="NZ_CP031769.1"/>
</dbReference>
<dbReference type="InterPro" id="IPR039566">
    <property type="entry name" value="CvfB_S1_st"/>
</dbReference>
<dbReference type="PANTHER" id="PTHR37296:SF1">
    <property type="entry name" value="CONSERVED VIRULENCE FACTOR B"/>
    <property type="match status" value="1"/>
</dbReference>
<dbReference type="InterPro" id="IPR012340">
    <property type="entry name" value="NA-bd_OB-fold"/>
</dbReference>